<reference evidence="2" key="1">
    <citation type="journal article" date="2015" name="Nat. Genet.">
        <title>The genome and transcriptome of the zoonotic hookworm Ancylostoma ceylanicum identify infection-specific gene families.</title>
        <authorList>
            <person name="Schwarz E.M."/>
            <person name="Hu Y."/>
            <person name="Antoshechkin I."/>
            <person name="Miller M.M."/>
            <person name="Sternberg P.W."/>
            <person name="Aroian R.V."/>
        </authorList>
    </citation>
    <scope>NUCLEOTIDE SEQUENCE</scope>
    <source>
        <strain evidence="2">HY135</strain>
    </source>
</reference>
<comment type="caution">
    <text evidence="1">The sequence shown here is derived from an EMBL/GenBank/DDBJ whole genome shotgun (WGS) entry which is preliminary data.</text>
</comment>
<dbReference type="EMBL" id="JARK01001492">
    <property type="protein sequence ID" value="EYB95780.1"/>
    <property type="molecule type" value="Genomic_DNA"/>
</dbReference>
<proteinExistence type="predicted"/>
<protein>
    <submittedName>
        <fullName evidence="1">Uncharacterized protein</fullName>
    </submittedName>
</protein>
<evidence type="ECO:0000313" key="1">
    <source>
        <dbReference type="EMBL" id="EYB95780.1"/>
    </source>
</evidence>
<dbReference type="AlphaFoldDB" id="A0A016SZ79"/>
<accession>A0A016SZ79</accession>
<keyword evidence="2" id="KW-1185">Reference proteome</keyword>
<organism evidence="1 2">
    <name type="scientific">Ancylostoma ceylanicum</name>
    <dbReference type="NCBI Taxonomy" id="53326"/>
    <lineage>
        <taxon>Eukaryota</taxon>
        <taxon>Metazoa</taxon>
        <taxon>Ecdysozoa</taxon>
        <taxon>Nematoda</taxon>
        <taxon>Chromadorea</taxon>
        <taxon>Rhabditida</taxon>
        <taxon>Rhabditina</taxon>
        <taxon>Rhabditomorpha</taxon>
        <taxon>Strongyloidea</taxon>
        <taxon>Ancylostomatidae</taxon>
        <taxon>Ancylostomatinae</taxon>
        <taxon>Ancylostoma</taxon>
    </lineage>
</organism>
<name>A0A016SZ79_9BILA</name>
<sequence>MQCLLVGRRKGTTGHSAKIHRTCGSSSVCNADINGIYGCADNQITTSHVVWTLTLIFETFMLLQWSKMTEFKSIRKGFCMKIGQCGSMR</sequence>
<gene>
    <name evidence="1" type="primary">Acey_s0156.g3140</name>
    <name evidence="1" type="ORF">Y032_0156g3140</name>
</gene>
<evidence type="ECO:0000313" key="2">
    <source>
        <dbReference type="Proteomes" id="UP000024635"/>
    </source>
</evidence>
<dbReference type="Proteomes" id="UP000024635">
    <property type="component" value="Unassembled WGS sequence"/>
</dbReference>